<dbReference type="InterPro" id="IPR013527">
    <property type="entry name" value="YicC-like_N"/>
</dbReference>
<dbReference type="AlphaFoldDB" id="A0A7X9IMC9"/>
<evidence type="ECO:0000256" key="4">
    <source>
        <dbReference type="ARBA" id="ARBA00022801"/>
    </source>
</evidence>
<gene>
    <name evidence="9" type="ORF">GYA55_12120</name>
</gene>
<dbReference type="GO" id="GO:0016787">
    <property type="term" value="F:hydrolase activity"/>
    <property type="evidence" value="ECO:0007669"/>
    <property type="project" value="UniProtKB-KW"/>
</dbReference>
<feature type="non-terminal residue" evidence="9">
    <location>
        <position position="270"/>
    </location>
</feature>
<dbReference type="InterPro" id="IPR013551">
    <property type="entry name" value="YicC-like_C"/>
</dbReference>
<reference evidence="9 10" key="1">
    <citation type="journal article" date="2020" name="Biotechnol. Biofuels">
        <title>New insights from the biogas microbiome by comprehensive genome-resolved metagenomics of nearly 1600 species originating from multiple anaerobic digesters.</title>
        <authorList>
            <person name="Campanaro S."/>
            <person name="Treu L."/>
            <person name="Rodriguez-R L.M."/>
            <person name="Kovalovszki A."/>
            <person name="Ziels R.M."/>
            <person name="Maus I."/>
            <person name="Zhu X."/>
            <person name="Kougias P.G."/>
            <person name="Basile A."/>
            <person name="Luo G."/>
            <person name="Schluter A."/>
            <person name="Konstantinidis K.T."/>
            <person name="Angelidaki I."/>
        </authorList>
    </citation>
    <scope>NUCLEOTIDE SEQUENCE [LARGE SCALE GENOMIC DNA]</scope>
    <source>
        <strain evidence="9">AS27yjCOA_65</strain>
    </source>
</reference>
<sequence>MTGFGQAKQSHNNYIYEVELRSVNHRYLELSLRLPRGMTSMEFDLRAVIASRLRRGKIDLSIVRKPLNLTAEEATFDKKLFLSYLEIYKKNLEEQGCSVDTKKTDLVFEVLKKPELFHAPEETEDIETEKQTILPLVETALGLLLDMRENEGAALARDIRKRLETLEELQCKIAKASQNLPEKFKERIQSRIKKLESEITMDESRLATELVFYCERADITEELVRLSSHLSQFKESLETEGQGRKLDFIAQECQREFNTIASKAQDATIQ</sequence>
<dbReference type="EMBL" id="JAAZON010000549">
    <property type="protein sequence ID" value="NMC63900.1"/>
    <property type="molecule type" value="Genomic_DNA"/>
</dbReference>
<dbReference type="PANTHER" id="PTHR30636">
    <property type="entry name" value="UPF0701 PROTEIN YICC"/>
    <property type="match status" value="1"/>
</dbReference>
<dbReference type="GO" id="GO:0004521">
    <property type="term" value="F:RNA endonuclease activity"/>
    <property type="evidence" value="ECO:0007669"/>
    <property type="project" value="InterPro"/>
</dbReference>
<evidence type="ECO:0000256" key="2">
    <source>
        <dbReference type="ARBA" id="ARBA00022722"/>
    </source>
</evidence>
<keyword evidence="6" id="KW-0175">Coiled coil</keyword>
<dbReference type="Proteomes" id="UP000524246">
    <property type="component" value="Unassembled WGS sequence"/>
</dbReference>
<proteinExistence type="inferred from homology"/>
<evidence type="ECO:0000313" key="10">
    <source>
        <dbReference type="Proteomes" id="UP000524246"/>
    </source>
</evidence>
<keyword evidence="2" id="KW-0540">Nuclease</keyword>
<organism evidence="9 10">
    <name type="scientific">SAR324 cluster bacterium</name>
    <dbReference type="NCBI Taxonomy" id="2024889"/>
    <lineage>
        <taxon>Bacteria</taxon>
        <taxon>Deltaproteobacteria</taxon>
        <taxon>SAR324 cluster</taxon>
    </lineage>
</organism>
<evidence type="ECO:0000256" key="1">
    <source>
        <dbReference type="ARBA" id="ARBA00001968"/>
    </source>
</evidence>
<evidence type="ECO:0000256" key="3">
    <source>
        <dbReference type="ARBA" id="ARBA00022759"/>
    </source>
</evidence>
<keyword evidence="3" id="KW-0255">Endonuclease</keyword>
<feature type="coiled-coil region" evidence="6">
    <location>
        <begin position="159"/>
        <end position="205"/>
    </location>
</feature>
<dbReference type="Pfam" id="PF08340">
    <property type="entry name" value="YicC-like_C"/>
    <property type="match status" value="1"/>
</dbReference>
<evidence type="ECO:0000259" key="8">
    <source>
        <dbReference type="Pfam" id="PF08340"/>
    </source>
</evidence>
<evidence type="ECO:0000256" key="5">
    <source>
        <dbReference type="ARBA" id="ARBA00035648"/>
    </source>
</evidence>
<name>A0A7X9IMC9_9DELT</name>
<comment type="caution">
    <text evidence="9">The sequence shown here is derived from an EMBL/GenBank/DDBJ whole genome shotgun (WGS) entry which is preliminary data.</text>
</comment>
<evidence type="ECO:0000259" key="7">
    <source>
        <dbReference type="Pfam" id="PF03755"/>
    </source>
</evidence>
<comment type="similarity">
    <text evidence="5">Belongs to the YicC/YloC family.</text>
</comment>
<evidence type="ECO:0000256" key="6">
    <source>
        <dbReference type="SAM" id="Coils"/>
    </source>
</evidence>
<protein>
    <submittedName>
        <fullName evidence="9">YicC family protein</fullName>
    </submittedName>
</protein>
<evidence type="ECO:0000313" key="9">
    <source>
        <dbReference type="EMBL" id="NMC63900.1"/>
    </source>
</evidence>
<dbReference type="PANTHER" id="PTHR30636:SF3">
    <property type="entry name" value="UPF0701 PROTEIN YICC"/>
    <property type="match status" value="1"/>
</dbReference>
<feature type="domain" description="Endoribonuclease YicC-like N-terminal" evidence="7">
    <location>
        <begin position="1"/>
        <end position="156"/>
    </location>
</feature>
<dbReference type="NCBIfam" id="TIGR00255">
    <property type="entry name" value="YicC/YloC family endoribonuclease"/>
    <property type="match status" value="1"/>
</dbReference>
<keyword evidence="4" id="KW-0378">Hydrolase</keyword>
<dbReference type="InterPro" id="IPR005229">
    <property type="entry name" value="YicC/YloC-like"/>
</dbReference>
<accession>A0A7X9IMC9</accession>
<dbReference type="Pfam" id="PF03755">
    <property type="entry name" value="YicC-like_N"/>
    <property type="match status" value="1"/>
</dbReference>
<comment type="cofactor">
    <cofactor evidence="1">
        <name>a divalent metal cation</name>
        <dbReference type="ChEBI" id="CHEBI:60240"/>
    </cofactor>
</comment>
<feature type="domain" description="Endoribonuclease YicC-like C-terminal" evidence="8">
    <location>
        <begin position="173"/>
        <end position="270"/>
    </location>
</feature>